<accession>A0AA88YCK8</accession>
<dbReference type="InterPro" id="IPR002350">
    <property type="entry name" value="Kazal_dom"/>
</dbReference>
<feature type="region of interest" description="Disordered" evidence="5">
    <location>
        <begin position="1"/>
        <end position="32"/>
    </location>
</feature>
<dbReference type="Proteomes" id="UP001186944">
    <property type="component" value="Unassembled WGS sequence"/>
</dbReference>
<feature type="domain" description="Kazal-like" evidence="7">
    <location>
        <begin position="274"/>
        <end position="324"/>
    </location>
</feature>
<dbReference type="CDD" id="cd00104">
    <property type="entry name" value="KAZAL_FS"/>
    <property type="match status" value="3"/>
</dbReference>
<feature type="compositionally biased region" description="Basic residues" evidence="5">
    <location>
        <begin position="1"/>
        <end position="15"/>
    </location>
</feature>
<dbReference type="PANTHER" id="PTHR13866:SF29">
    <property type="entry name" value="FOLLISTATIN"/>
    <property type="match status" value="1"/>
</dbReference>
<comment type="caution">
    <text evidence="8">The sequence shown here is derived from an EMBL/GenBank/DDBJ whole genome shotgun (WGS) entry which is preliminary data.</text>
</comment>
<dbReference type="PANTHER" id="PTHR13866">
    <property type="entry name" value="SPARC OSTEONECTIN"/>
    <property type="match status" value="1"/>
</dbReference>
<keyword evidence="2" id="KW-0677">Repeat</keyword>
<dbReference type="SMART" id="SM00274">
    <property type="entry name" value="FOLN"/>
    <property type="match status" value="3"/>
</dbReference>
<dbReference type="EMBL" id="VSWD01000007">
    <property type="protein sequence ID" value="KAK3098784.1"/>
    <property type="molecule type" value="Genomic_DNA"/>
</dbReference>
<evidence type="ECO:0000256" key="3">
    <source>
        <dbReference type="ARBA" id="ARBA00023157"/>
    </source>
</evidence>
<dbReference type="Pfam" id="PF07648">
    <property type="entry name" value="Kazal_2"/>
    <property type="match status" value="3"/>
</dbReference>
<dbReference type="InterPro" id="IPR036773">
    <property type="entry name" value="TB_dom_sf"/>
</dbReference>
<evidence type="ECO:0000256" key="5">
    <source>
        <dbReference type="SAM" id="MobiDB-lite"/>
    </source>
</evidence>
<dbReference type="SUPFAM" id="SSF100895">
    <property type="entry name" value="Kazal-type serine protease inhibitors"/>
    <property type="match status" value="3"/>
</dbReference>
<evidence type="ECO:0008006" key="10">
    <source>
        <dbReference type="Google" id="ProtNLM"/>
    </source>
</evidence>
<dbReference type="GO" id="GO:0005615">
    <property type="term" value="C:extracellular space"/>
    <property type="evidence" value="ECO:0007669"/>
    <property type="project" value="TreeGrafter"/>
</dbReference>
<protein>
    <recommendedName>
        <fullName evidence="10">Follistatin</fullName>
    </recommendedName>
</protein>
<dbReference type="AlphaFoldDB" id="A0AA88YCK8"/>
<dbReference type="GO" id="GO:0005509">
    <property type="term" value="F:calcium ion binding"/>
    <property type="evidence" value="ECO:0007669"/>
    <property type="project" value="TreeGrafter"/>
</dbReference>
<dbReference type="InterPro" id="IPR017878">
    <property type="entry name" value="TB_dom"/>
</dbReference>
<dbReference type="PROSITE" id="PS51465">
    <property type="entry name" value="KAZAL_2"/>
    <property type="match status" value="3"/>
</dbReference>
<evidence type="ECO:0000259" key="6">
    <source>
        <dbReference type="PROSITE" id="PS51364"/>
    </source>
</evidence>
<sequence length="326" mass="36563">MCVVRPHKLSPRRHPVGADLGTGRKKEGKGATGGGVCWYSVTKSGLCRRPYKVNVTKIECCDTGVPSMSWTPHDNPSSADLFFWEHLRKGASQCQPCHKTCDAVKCQSNKKCVLRRGRPKCVCKRKCSKRHRRQGILCGNDGRTYKSECHLLRRNCRKDQNVVPSYKGRCRQSCKKVECLDKRRRCLEDQNGLPHCVLCKKACPEGMDNSPLCGEDSITYAGLCHLRQAVCRRGRAIKIAYRGTCRKNATCLNTLCPDKMKCLVNPFNSQPQCEDCQRECSPLSKKFSVCGTDGVTYTSYCELRKTSCRMGISLSTKRAGKCKSSK</sequence>
<dbReference type="Gene3D" id="3.30.60.30">
    <property type="match status" value="3"/>
</dbReference>
<dbReference type="SMART" id="SM00280">
    <property type="entry name" value="KAZAL"/>
    <property type="match status" value="3"/>
</dbReference>
<evidence type="ECO:0000259" key="7">
    <source>
        <dbReference type="PROSITE" id="PS51465"/>
    </source>
</evidence>
<dbReference type="InterPro" id="IPR003645">
    <property type="entry name" value="Fol_N"/>
</dbReference>
<feature type="domain" description="Kazal-like" evidence="7">
    <location>
        <begin position="197"/>
        <end position="247"/>
    </location>
</feature>
<name>A0AA88YCK8_PINIB</name>
<reference evidence="8" key="1">
    <citation type="submission" date="2019-08" db="EMBL/GenBank/DDBJ databases">
        <title>The improved chromosome-level genome for the pearl oyster Pinctada fucata martensii using PacBio sequencing and Hi-C.</title>
        <authorList>
            <person name="Zheng Z."/>
        </authorList>
    </citation>
    <scope>NUCLEOTIDE SEQUENCE</scope>
    <source>
        <strain evidence="8">ZZ-2019</strain>
        <tissue evidence="8">Adductor muscle</tissue>
    </source>
</reference>
<dbReference type="Pfam" id="PF21333">
    <property type="entry name" value="FST_N"/>
    <property type="match status" value="1"/>
</dbReference>
<evidence type="ECO:0000256" key="4">
    <source>
        <dbReference type="ARBA" id="ARBA00023180"/>
    </source>
</evidence>
<organism evidence="8 9">
    <name type="scientific">Pinctada imbricata</name>
    <name type="common">Atlantic pearl-oyster</name>
    <name type="synonym">Pinctada martensii</name>
    <dbReference type="NCBI Taxonomy" id="66713"/>
    <lineage>
        <taxon>Eukaryota</taxon>
        <taxon>Metazoa</taxon>
        <taxon>Spiralia</taxon>
        <taxon>Lophotrochozoa</taxon>
        <taxon>Mollusca</taxon>
        <taxon>Bivalvia</taxon>
        <taxon>Autobranchia</taxon>
        <taxon>Pteriomorphia</taxon>
        <taxon>Pterioida</taxon>
        <taxon>Pterioidea</taxon>
        <taxon>Pteriidae</taxon>
        <taxon>Pinctada</taxon>
    </lineage>
</organism>
<keyword evidence="4" id="KW-0325">Glycoprotein</keyword>
<keyword evidence="3" id="KW-1015">Disulfide bond</keyword>
<dbReference type="Gene3D" id="3.90.290.10">
    <property type="entry name" value="TGF-beta binding (TB) domain"/>
    <property type="match status" value="1"/>
</dbReference>
<feature type="domain" description="Kazal-like" evidence="7">
    <location>
        <begin position="122"/>
        <end position="172"/>
    </location>
</feature>
<feature type="domain" description="TB" evidence="6">
    <location>
        <begin position="35"/>
        <end position="97"/>
    </location>
</feature>
<keyword evidence="9" id="KW-1185">Reference proteome</keyword>
<gene>
    <name evidence="8" type="ORF">FSP39_023088</name>
</gene>
<dbReference type="PROSITE" id="PS51364">
    <property type="entry name" value="TB"/>
    <property type="match status" value="1"/>
</dbReference>
<evidence type="ECO:0000256" key="1">
    <source>
        <dbReference type="ARBA" id="ARBA00022729"/>
    </source>
</evidence>
<proteinExistence type="predicted"/>
<dbReference type="InterPro" id="IPR036058">
    <property type="entry name" value="Kazal_dom_sf"/>
</dbReference>
<evidence type="ECO:0000313" key="8">
    <source>
        <dbReference type="EMBL" id="KAK3098784.1"/>
    </source>
</evidence>
<keyword evidence="1" id="KW-0732">Signal</keyword>
<dbReference type="GO" id="GO:0005518">
    <property type="term" value="F:collagen binding"/>
    <property type="evidence" value="ECO:0007669"/>
    <property type="project" value="TreeGrafter"/>
</dbReference>
<dbReference type="GO" id="GO:0050840">
    <property type="term" value="F:extracellular matrix binding"/>
    <property type="evidence" value="ECO:0007669"/>
    <property type="project" value="TreeGrafter"/>
</dbReference>
<evidence type="ECO:0000256" key="2">
    <source>
        <dbReference type="ARBA" id="ARBA00022737"/>
    </source>
</evidence>
<evidence type="ECO:0000313" key="9">
    <source>
        <dbReference type="Proteomes" id="UP001186944"/>
    </source>
</evidence>